<reference evidence="1 2" key="1">
    <citation type="submission" date="2022-03" db="EMBL/GenBank/DDBJ databases">
        <authorList>
            <person name="Macdonald S."/>
            <person name="Ahmed S."/>
            <person name="Newling K."/>
        </authorList>
    </citation>
    <scope>NUCLEOTIDE SEQUENCE [LARGE SCALE GENOMIC DNA]</scope>
</reference>
<accession>A0ABC8L3E4</accession>
<proteinExistence type="predicted"/>
<dbReference type="EMBL" id="CAKOAT010440709">
    <property type="protein sequence ID" value="CAH8373134.1"/>
    <property type="molecule type" value="Genomic_DNA"/>
</dbReference>
<name>A0ABC8L3E4_ERUVS</name>
<protein>
    <submittedName>
        <fullName evidence="1">Uncharacterized protein</fullName>
    </submittedName>
</protein>
<evidence type="ECO:0000313" key="1">
    <source>
        <dbReference type="EMBL" id="CAH8373134.1"/>
    </source>
</evidence>
<gene>
    <name evidence="1" type="ORF">ERUC_LOCUS31804</name>
</gene>
<comment type="caution">
    <text evidence="1">The sequence shown here is derived from an EMBL/GenBank/DDBJ whole genome shotgun (WGS) entry which is preliminary data.</text>
</comment>
<dbReference type="Proteomes" id="UP001642260">
    <property type="component" value="Unassembled WGS sequence"/>
</dbReference>
<dbReference type="AlphaFoldDB" id="A0ABC8L3E4"/>
<sequence>MVTIQFGSEMEEEQRHKKAHKTYYDMLHFFTDAQQEIPKLCPYGSITKEIVDEEDTYDYLPAKRYFICKDFEAQVSILLRRVSELERVP</sequence>
<evidence type="ECO:0000313" key="2">
    <source>
        <dbReference type="Proteomes" id="UP001642260"/>
    </source>
</evidence>
<keyword evidence="2" id="KW-1185">Reference proteome</keyword>
<organism evidence="1 2">
    <name type="scientific">Eruca vesicaria subsp. sativa</name>
    <name type="common">Garden rocket</name>
    <name type="synonym">Eruca sativa</name>
    <dbReference type="NCBI Taxonomy" id="29727"/>
    <lineage>
        <taxon>Eukaryota</taxon>
        <taxon>Viridiplantae</taxon>
        <taxon>Streptophyta</taxon>
        <taxon>Embryophyta</taxon>
        <taxon>Tracheophyta</taxon>
        <taxon>Spermatophyta</taxon>
        <taxon>Magnoliopsida</taxon>
        <taxon>eudicotyledons</taxon>
        <taxon>Gunneridae</taxon>
        <taxon>Pentapetalae</taxon>
        <taxon>rosids</taxon>
        <taxon>malvids</taxon>
        <taxon>Brassicales</taxon>
        <taxon>Brassicaceae</taxon>
        <taxon>Brassiceae</taxon>
        <taxon>Eruca</taxon>
    </lineage>
</organism>